<evidence type="ECO:0000313" key="11">
    <source>
        <dbReference type="EMBL" id="CAF4295818.1"/>
    </source>
</evidence>
<dbReference type="PROSITE" id="PS00114">
    <property type="entry name" value="PRPP_SYNTHASE"/>
    <property type="match status" value="1"/>
</dbReference>
<dbReference type="SUPFAM" id="SSF53271">
    <property type="entry name" value="PRTase-like"/>
    <property type="match status" value="2"/>
</dbReference>
<keyword evidence="8" id="KW-0067">ATP-binding</keyword>
<dbReference type="InterPro" id="IPR005946">
    <property type="entry name" value="Rib-P_diPkinase"/>
</dbReference>
<dbReference type="FunFam" id="3.40.50.2020:FF:000014">
    <property type="entry name" value="Ribose-phosphate pyrophosphokinase 1"/>
    <property type="match status" value="1"/>
</dbReference>
<dbReference type="InterPro" id="IPR029057">
    <property type="entry name" value="PRTase-like"/>
</dbReference>
<evidence type="ECO:0000259" key="10">
    <source>
        <dbReference type="Pfam" id="PF13793"/>
    </source>
</evidence>
<comment type="similarity">
    <text evidence="2">Belongs to the ribose-phosphate pyrophosphokinase family.</text>
</comment>
<feature type="non-terminal residue" evidence="11">
    <location>
        <position position="151"/>
    </location>
</feature>
<name>A0A820HGR3_9BILA</name>
<protein>
    <recommendedName>
        <fullName evidence="3">ribose-phosphate diphosphokinase</fullName>
        <ecNumber evidence="3">2.7.6.1</ecNumber>
    </recommendedName>
</protein>
<proteinExistence type="inferred from homology"/>
<evidence type="ECO:0000313" key="12">
    <source>
        <dbReference type="Proteomes" id="UP000663842"/>
    </source>
</evidence>
<dbReference type="PANTHER" id="PTHR10210:SF32">
    <property type="entry name" value="RIBOSE-PHOSPHATE PYROPHOSPHOKINASE 2"/>
    <property type="match status" value="1"/>
</dbReference>
<gene>
    <name evidence="11" type="ORF">UXM345_LOCUS33134</name>
</gene>
<evidence type="ECO:0000256" key="3">
    <source>
        <dbReference type="ARBA" id="ARBA00013247"/>
    </source>
</evidence>
<reference evidence="11" key="1">
    <citation type="submission" date="2021-02" db="EMBL/GenBank/DDBJ databases">
        <authorList>
            <person name="Nowell W R."/>
        </authorList>
    </citation>
    <scope>NUCLEOTIDE SEQUENCE</scope>
</reference>
<dbReference type="AlphaFoldDB" id="A0A820HGR3"/>
<comment type="pathway">
    <text evidence="1">Metabolic intermediate biosynthesis; 5-phospho-alpha-D-ribose 1-diphosphate biosynthesis; 5-phospho-alpha-D-ribose 1-diphosphate from D-ribose 5-phosphate (route I): step 1/1.</text>
</comment>
<evidence type="ECO:0000256" key="4">
    <source>
        <dbReference type="ARBA" id="ARBA00022679"/>
    </source>
</evidence>
<dbReference type="PANTHER" id="PTHR10210">
    <property type="entry name" value="RIBOSE-PHOSPHATE DIPHOSPHOKINASE FAMILY MEMBER"/>
    <property type="match status" value="1"/>
</dbReference>
<evidence type="ECO:0000256" key="1">
    <source>
        <dbReference type="ARBA" id="ARBA00004996"/>
    </source>
</evidence>
<dbReference type="EMBL" id="CAJOBF010010743">
    <property type="protein sequence ID" value="CAF4295818.1"/>
    <property type="molecule type" value="Genomic_DNA"/>
</dbReference>
<keyword evidence="5" id="KW-0545">Nucleotide biosynthesis</keyword>
<keyword evidence="7" id="KW-0418">Kinase</keyword>
<dbReference type="SMART" id="SM01400">
    <property type="entry name" value="Pribosyltran_N"/>
    <property type="match status" value="1"/>
</dbReference>
<keyword evidence="9" id="KW-0460">Magnesium</keyword>
<keyword evidence="4" id="KW-0808">Transferase</keyword>
<dbReference type="GO" id="GO:0002189">
    <property type="term" value="C:ribose phosphate diphosphokinase complex"/>
    <property type="evidence" value="ECO:0007669"/>
    <property type="project" value="TreeGrafter"/>
</dbReference>
<evidence type="ECO:0000256" key="2">
    <source>
        <dbReference type="ARBA" id="ARBA00006478"/>
    </source>
</evidence>
<dbReference type="GO" id="GO:0000287">
    <property type="term" value="F:magnesium ion binding"/>
    <property type="evidence" value="ECO:0007669"/>
    <property type="project" value="InterPro"/>
</dbReference>
<keyword evidence="6" id="KW-0547">Nucleotide-binding</keyword>
<dbReference type="NCBIfam" id="TIGR01251">
    <property type="entry name" value="ribP_PPkin"/>
    <property type="match status" value="1"/>
</dbReference>
<dbReference type="Pfam" id="PF13793">
    <property type="entry name" value="Pribosyltran_N"/>
    <property type="match status" value="1"/>
</dbReference>
<dbReference type="InterPro" id="IPR000842">
    <property type="entry name" value="PRib_PP_synth_CS"/>
</dbReference>
<dbReference type="GO" id="GO:0016301">
    <property type="term" value="F:kinase activity"/>
    <property type="evidence" value="ECO:0007669"/>
    <property type="project" value="UniProtKB-KW"/>
</dbReference>
<dbReference type="InterPro" id="IPR029099">
    <property type="entry name" value="Pribosyltran_N"/>
</dbReference>
<accession>A0A820HGR3</accession>
<dbReference type="GO" id="GO:0006164">
    <property type="term" value="P:purine nucleotide biosynthetic process"/>
    <property type="evidence" value="ECO:0007669"/>
    <property type="project" value="TreeGrafter"/>
</dbReference>
<dbReference type="Gene3D" id="3.40.50.2020">
    <property type="match status" value="2"/>
</dbReference>
<evidence type="ECO:0000256" key="6">
    <source>
        <dbReference type="ARBA" id="ARBA00022741"/>
    </source>
</evidence>
<sequence>MIDAVKLASASRITAVIPYFGYATHDKKDKARVPITCKLVANMLEVAGVTRVLTMDLHAGQVQGFFDIPLDNLYAQPLYVKFVKKKLGDKKGVIIASKPAQSKRATLLAEDTGCDIAFLNKHVKKSQNGLSLVGDVKGKMAVIVQDIADGC</sequence>
<dbReference type="GO" id="GO:0004749">
    <property type="term" value="F:ribose phosphate diphosphokinase activity"/>
    <property type="evidence" value="ECO:0007669"/>
    <property type="project" value="UniProtKB-EC"/>
</dbReference>
<evidence type="ECO:0000256" key="5">
    <source>
        <dbReference type="ARBA" id="ARBA00022727"/>
    </source>
</evidence>
<comment type="caution">
    <text evidence="11">The sequence shown here is derived from an EMBL/GenBank/DDBJ whole genome shotgun (WGS) entry which is preliminary data.</text>
</comment>
<organism evidence="11 12">
    <name type="scientific">Rotaria magnacalcarata</name>
    <dbReference type="NCBI Taxonomy" id="392030"/>
    <lineage>
        <taxon>Eukaryota</taxon>
        <taxon>Metazoa</taxon>
        <taxon>Spiralia</taxon>
        <taxon>Gnathifera</taxon>
        <taxon>Rotifera</taxon>
        <taxon>Eurotatoria</taxon>
        <taxon>Bdelloidea</taxon>
        <taxon>Philodinida</taxon>
        <taxon>Philodinidae</taxon>
        <taxon>Rotaria</taxon>
    </lineage>
</organism>
<evidence type="ECO:0000256" key="8">
    <source>
        <dbReference type="ARBA" id="ARBA00022840"/>
    </source>
</evidence>
<dbReference type="GO" id="GO:0009156">
    <property type="term" value="P:ribonucleoside monophosphate biosynthetic process"/>
    <property type="evidence" value="ECO:0007669"/>
    <property type="project" value="InterPro"/>
</dbReference>
<feature type="domain" description="Ribose-phosphate pyrophosphokinase N-terminal" evidence="10">
    <location>
        <begin position="1"/>
        <end position="48"/>
    </location>
</feature>
<dbReference type="GO" id="GO:0005737">
    <property type="term" value="C:cytoplasm"/>
    <property type="evidence" value="ECO:0007669"/>
    <property type="project" value="TreeGrafter"/>
</dbReference>
<dbReference type="GO" id="GO:0006015">
    <property type="term" value="P:5-phosphoribose 1-diphosphate biosynthetic process"/>
    <property type="evidence" value="ECO:0007669"/>
    <property type="project" value="TreeGrafter"/>
</dbReference>
<evidence type="ECO:0000256" key="7">
    <source>
        <dbReference type="ARBA" id="ARBA00022777"/>
    </source>
</evidence>
<evidence type="ECO:0000256" key="9">
    <source>
        <dbReference type="ARBA" id="ARBA00022842"/>
    </source>
</evidence>
<dbReference type="GO" id="GO:0005524">
    <property type="term" value="F:ATP binding"/>
    <property type="evidence" value="ECO:0007669"/>
    <property type="project" value="UniProtKB-KW"/>
</dbReference>
<dbReference type="EC" id="2.7.6.1" evidence="3"/>
<dbReference type="Proteomes" id="UP000663842">
    <property type="component" value="Unassembled WGS sequence"/>
</dbReference>